<evidence type="ECO:0000313" key="2">
    <source>
        <dbReference type="EMBL" id="KAJ1119560.1"/>
    </source>
</evidence>
<proteinExistence type="predicted"/>
<reference evidence="2" key="1">
    <citation type="journal article" date="2022" name="bioRxiv">
        <title>Sequencing and chromosome-scale assembly of the giantPleurodeles waltlgenome.</title>
        <authorList>
            <person name="Brown T."/>
            <person name="Elewa A."/>
            <person name="Iarovenko S."/>
            <person name="Subramanian E."/>
            <person name="Araus A.J."/>
            <person name="Petzold A."/>
            <person name="Susuki M."/>
            <person name="Suzuki K.-i.T."/>
            <person name="Hayashi T."/>
            <person name="Toyoda A."/>
            <person name="Oliveira C."/>
            <person name="Osipova E."/>
            <person name="Leigh N.D."/>
            <person name="Simon A."/>
            <person name="Yun M.H."/>
        </authorList>
    </citation>
    <scope>NUCLEOTIDE SEQUENCE</scope>
    <source>
        <strain evidence="2">20211129_DDA</strain>
        <tissue evidence="2">Liver</tissue>
    </source>
</reference>
<protein>
    <submittedName>
        <fullName evidence="2">Uncharacterized protein</fullName>
    </submittedName>
</protein>
<dbReference type="EMBL" id="JANPWB010000012">
    <property type="protein sequence ID" value="KAJ1119560.1"/>
    <property type="molecule type" value="Genomic_DNA"/>
</dbReference>
<gene>
    <name evidence="2" type="ORF">NDU88_007745</name>
</gene>
<keyword evidence="3" id="KW-1185">Reference proteome</keyword>
<name>A0AAV7NX66_PLEWA</name>
<evidence type="ECO:0000313" key="3">
    <source>
        <dbReference type="Proteomes" id="UP001066276"/>
    </source>
</evidence>
<comment type="caution">
    <text evidence="2">The sequence shown here is derived from an EMBL/GenBank/DDBJ whole genome shotgun (WGS) entry which is preliminary data.</text>
</comment>
<organism evidence="2 3">
    <name type="scientific">Pleurodeles waltl</name>
    <name type="common">Iberian ribbed newt</name>
    <dbReference type="NCBI Taxonomy" id="8319"/>
    <lineage>
        <taxon>Eukaryota</taxon>
        <taxon>Metazoa</taxon>
        <taxon>Chordata</taxon>
        <taxon>Craniata</taxon>
        <taxon>Vertebrata</taxon>
        <taxon>Euteleostomi</taxon>
        <taxon>Amphibia</taxon>
        <taxon>Batrachia</taxon>
        <taxon>Caudata</taxon>
        <taxon>Salamandroidea</taxon>
        <taxon>Salamandridae</taxon>
        <taxon>Pleurodelinae</taxon>
        <taxon>Pleurodeles</taxon>
    </lineage>
</organism>
<accession>A0AAV7NX66</accession>
<feature type="region of interest" description="Disordered" evidence="1">
    <location>
        <begin position="139"/>
        <end position="161"/>
    </location>
</feature>
<dbReference type="AlphaFoldDB" id="A0AAV7NX66"/>
<evidence type="ECO:0000256" key="1">
    <source>
        <dbReference type="SAM" id="MobiDB-lite"/>
    </source>
</evidence>
<dbReference type="Proteomes" id="UP001066276">
    <property type="component" value="Chromosome 8"/>
</dbReference>
<sequence length="215" mass="22723">MLEFDYTKGQADWFNVSSALDGREHGCQLGAELRVLRAAPGVAKATQRDAGRRYTARCSLRGPGSLPGADFAEIKNQGGVITTSALMSPVKHLVKGPQGGIGKSGVIRNGKAGSRGSECAITTDNICSTKRRGQFRVKESRGEEEINTKGGPGGKRDTPGSISKYFQSGMEETSKTPLASTESLLAPEGPTILEQGTPLQWEAQMNQLTAVGGAR</sequence>